<protein>
    <recommendedName>
        <fullName evidence="3">Outer membrane protein beta-barrel domain-containing protein</fullName>
    </recommendedName>
</protein>
<evidence type="ECO:0000259" key="3">
    <source>
        <dbReference type="Pfam" id="PF13505"/>
    </source>
</evidence>
<evidence type="ECO:0000313" key="5">
    <source>
        <dbReference type="Proteomes" id="UP000255024"/>
    </source>
</evidence>
<keyword evidence="5" id="KW-1185">Reference proteome</keyword>
<accession>A0A378RHL6</accession>
<dbReference type="InterPro" id="IPR011250">
    <property type="entry name" value="OMP/PagP_B-barrel"/>
</dbReference>
<dbReference type="Gene3D" id="2.40.160.20">
    <property type="match status" value="1"/>
</dbReference>
<gene>
    <name evidence="4" type="ORF">NCTC11179_00048</name>
</gene>
<name>A0A378RHL6_MYROD</name>
<dbReference type="SUPFAM" id="SSF56925">
    <property type="entry name" value="OMPA-like"/>
    <property type="match status" value="1"/>
</dbReference>
<feature type="domain" description="Outer membrane protein beta-barrel" evidence="3">
    <location>
        <begin position="27"/>
        <end position="228"/>
    </location>
</feature>
<reference evidence="4 5" key="1">
    <citation type="submission" date="2018-06" db="EMBL/GenBank/DDBJ databases">
        <authorList>
            <consortium name="Pathogen Informatics"/>
            <person name="Doyle S."/>
        </authorList>
    </citation>
    <scope>NUCLEOTIDE SEQUENCE [LARGE SCALE GENOMIC DNA]</scope>
    <source>
        <strain evidence="4 5">NCTC11179</strain>
    </source>
</reference>
<dbReference type="AlphaFoldDB" id="A0A378RHL6"/>
<dbReference type="EMBL" id="UGQL01000001">
    <property type="protein sequence ID" value="STZ26533.1"/>
    <property type="molecule type" value="Genomic_DNA"/>
</dbReference>
<evidence type="ECO:0000256" key="2">
    <source>
        <dbReference type="SAM" id="SignalP"/>
    </source>
</evidence>
<sequence length="228" mass="25526">MWRDALISYSVNRKKLMNMKKLVLSLVAVAAFGFTANAQEKEKPTYGFQEGNFMIEGSFQISDKVNKNSDSGNKDKVTTYKFNPKVGYFLSDKVAVGASLAFGKGEQEFFNDNVATNLYAGVYARYYFLELGNRFKTFAEVGVGYDQQEISASKNKLTGIQAGIDLGFNYFVTEKLAVAFTLGNVFSYGNHDHKIDGNKERTISETNANVNVFNNFFDNATFGLVYKF</sequence>
<proteinExistence type="predicted"/>
<evidence type="ECO:0000313" key="4">
    <source>
        <dbReference type="EMBL" id="STZ26533.1"/>
    </source>
</evidence>
<keyword evidence="1 2" id="KW-0732">Signal</keyword>
<dbReference type="Proteomes" id="UP000255024">
    <property type="component" value="Unassembled WGS sequence"/>
</dbReference>
<dbReference type="Pfam" id="PF13505">
    <property type="entry name" value="OMP_b-brl"/>
    <property type="match status" value="1"/>
</dbReference>
<feature type="chain" id="PRO_5016921545" description="Outer membrane protein beta-barrel domain-containing protein" evidence="2">
    <location>
        <begin position="39"/>
        <end position="228"/>
    </location>
</feature>
<feature type="signal peptide" evidence="2">
    <location>
        <begin position="1"/>
        <end position="38"/>
    </location>
</feature>
<dbReference type="InterPro" id="IPR027385">
    <property type="entry name" value="Beta-barrel_OMP"/>
</dbReference>
<organism evidence="4 5">
    <name type="scientific">Myroides odoratus</name>
    <name type="common">Flavobacterium odoratum</name>
    <dbReference type="NCBI Taxonomy" id="256"/>
    <lineage>
        <taxon>Bacteria</taxon>
        <taxon>Pseudomonadati</taxon>
        <taxon>Bacteroidota</taxon>
        <taxon>Flavobacteriia</taxon>
        <taxon>Flavobacteriales</taxon>
        <taxon>Flavobacteriaceae</taxon>
        <taxon>Myroides</taxon>
    </lineage>
</organism>
<evidence type="ECO:0000256" key="1">
    <source>
        <dbReference type="ARBA" id="ARBA00022729"/>
    </source>
</evidence>